<dbReference type="Pfam" id="PF07963">
    <property type="entry name" value="N_methyl"/>
    <property type="match status" value="1"/>
</dbReference>
<dbReference type="Gene3D" id="3.30.700.10">
    <property type="entry name" value="Glycoprotein, Type 4 Pilin"/>
    <property type="match status" value="1"/>
</dbReference>
<feature type="transmembrane region" description="Helical" evidence="1">
    <location>
        <begin position="12"/>
        <end position="33"/>
    </location>
</feature>
<dbReference type="AlphaFoldDB" id="A0AB35UM82"/>
<proteinExistence type="predicted"/>
<dbReference type="Proteomes" id="UP001276902">
    <property type="component" value="Unassembled WGS sequence"/>
</dbReference>
<name>A0AB35UM82_9FIRM</name>
<keyword evidence="1" id="KW-1133">Transmembrane helix</keyword>
<keyword evidence="1" id="KW-0472">Membrane</keyword>
<dbReference type="PROSITE" id="PS00409">
    <property type="entry name" value="PROKAR_NTER_METHYL"/>
    <property type="match status" value="1"/>
</dbReference>
<dbReference type="RefSeq" id="WP_320883403.1">
    <property type="nucleotide sequence ID" value="NZ_BAABZA010000001.1"/>
</dbReference>
<keyword evidence="1" id="KW-0812">Transmembrane</keyword>
<dbReference type="SUPFAM" id="SSF54523">
    <property type="entry name" value="Pili subunits"/>
    <property type="match status" value="1"/>
</dbReference>
<organism evidence="2 3">
    <name type="scientific">Dielma fastidiosa</name>
    <dbReference type="NCBI Taxonomy" id="1034346"/>
    <lineage>
        <taxon>Bacteria</taxon>
        <taxon>Bacillati</taxon>
        <taxon>Bacillota</taxon>
        <taxon>Erysipelotrichia</taxon>
        <taxon>Erysipelotrichales</taxon>
        <taxon>Erysipelotrichaceae</taxon>
        <taxon>Dielma</taxon>
    </lineage>
</organism>
<dbReference type="NCBIfam" id="TIGR02532">
    <property type="entry name" value="IV_pilin_GFxxxE"/>
    <property type="match status" value="1"/>
</dbReference>
<accession>A0AB35UM82</accession>
<protein>
    <submittedName>
        <fullName evidence="2">Type II secretion system GspH family protein</fullName>
    </submittedName>
</protein>
<evidence type="ECO:0000313" key="2">
    <source>
        <dbReference type="EMBL" id="MDY5167867.1"/>
    </source>
</evidence>
<dbReference type="InterPro" id="IPR045584">
    <property type="entry name" value="Pilin-like"/>
</dbReference>
<reference evidence="2" key="1">
    <citation type="submission" date="2022-03" db="EMBL/GenBank/DDBJ databases">
        <title>First case of bacteraemia caused by Dielma fastidiosa in a patient hospitalised with diverticulitis.</title>
        <authorList>
            <person name="Forman-Ankjaer B."/>
            <person name="Hvid-Jensen F."/>
            <person name="Kobel C.M."/>
            <person name="Greve T."/>
        </authorList>
    </citation>
    <scope>NUCLEOTIDE SEQUENCE</scope>
    <source>
        <strain evidence="2">AUH_DF_2021</strain>
    </source>
</reference>
<gene>
    <name evidence="2" type="ORF">MQE39_07040</name>
</gene>
<dbReference type="InterPro" id="IPR012902">
    <property type="entry name" value="N_methyl_site"/>
</dbReference>
<evidence type="ECO:0000256" key="1">
    <source>
        <dbReference type="SAM" id="Phobius"/>
    </source>
</evidence>
<dbReference type="EMBL" id="JALDAW010000011">
    <property type="protein sequence ID" value="MDY5167867.1"/>
    <property type="molecule type" value="Genomic_DNA"/>
</dbReference>
<sequence length="155" mass="17744">MKNKKGFTLIELIVVIAILGILALFLVPSFMGYARDAKIQIMKANVRTGQGAYSFALTKYEEEKNEKQQKKLIEKEVCDNMGDVACYFVIDTLPTMSDYPRIVFFIGEQQGLMGSYISYYIDKNNYCSYMYAYKGNDLWVCTVNGETLDPEEVEK</sequence>
<comment type="caution">
    <text evidence="2">The sequence shown here is derived from an EMBL/GenBank/DDBJ whole genome shotgun (WGS) entry which is preliminary data.</text>
</comment>
<evidence type="ECO:0000313" key="3">
    <source>
        <dbReference type="Proteomes" id="UP001276902"/>
    </source>
</evidence>